<dbReference type="EMBL" id="JAFIDN010000003">
    <property type="protein sequence ID" value="MBP3192008.1"/>
    <property type="molecule type" value="Genomic_DNA"/>
</dbReference>
<keyword evidence="3 6" id="KW-0067">ATP-binding</keyword>
<evidence type="ECO:0000313" key="8">
    <source>
        <dbReference type="EMBL" id="MBP3192008.1"/>
    </source>
</evidence>
<dbReference type="SUPFAM" id="SSF57997">
    <property type="entry name" value="Tropomyosin"/>
    <property type="match status" value="1"/>
</dbReference>
<dbReference type="GO" id="GO:0007062">
    <property type="term" value="P:sister chromatid cohesion"/>
    <property type="evidence" value="ECO:0007669"/>
    <property type="project" value="InterPro"/>
</dbReference>
<comment type="function">
    <text evidence="6">Required for chromosome condensation and partitioning.</text>
</comment>
<dbReference type="RefSeq" id="WP_210510906.1">
    <property type="nucleotide sequence ID" value="NZ_JAFIDN010000003.1"/>
</dbReference>
<organism evidence="8 9">
    <name type="scientific">Natronogracilivirga saccharolytica</name>
    <dbReference type="NCBI Taxonomy" id="2812953"/>
    <lineage>
        <taxon>Bacteria</taxon>
        <taxon>Pseudomonadati</taxon>
        <taxon>Balneolota</taxon>
        <taxon>Balneolia</taxon>
        <taxon>Balneolales</taxon>
        <taxon>Cyclonatronaceae</taxon>
        <taxon>Natronogracilivirga</taxon>
    </lineage>
</organism>
<proteinExistence type="inferred from homology"/>
<evidence type="ECO:0000256" key="3">
    <source>
        <dbReference type="ARBA" id="ARBA00022840"/>
    </source>
</evidence>
<dbReference type="GO" id="GO:0003677">
    <property type="term" value="F:DNA binding"/>
    <property type="evidence" value="ECO:0007669"/>
    <property type="project" value="UniProtKB-UniRule"/>
</dbReference>
<evidence type="ECO:0000313" key="9">
    <source>
        <dbReference type="Proteomes" id="UP000673975"/>
    </source>
</evidence>
<keyword evidence="9" id="KW-1185">Reference proteome</keyword>
<feature type="coiled-coil region" evidence="6">
    <location>
        <begin position="248"/>
        <end position="499"/>
    </location>
</feature>
<dbReference type="InterPro" id="IPR024704">
    <property type="entry name" value="SMC"/>
</dbReference>
<dbReference type="SUPFAM" id="SSF52540">
    <property type="entry name" value="P-loop containing nucleoside triphosphate hydrolases"/>
    <property type="match status" value="3"/>
</dbReference>
<dbReference type="AlphaFoldDB" id="A0A8J7S841"/>
<feature type="coiled-coil region" evidence="6">
    <location>
        <begin position="980"/>
        <end position="1017"/>
    </location>
</feature>
<dbReference type="PIRSF" id="PIRSF005719">
    <property type="entry name" value="SMC"/>
    <property type="match status" value="1"/>
</dbReference>
<comment type="similarity">
    <text evidence="6">Belongs to the SMC family.</text>
</comment>
<dbReference type="NCBIfam" id="TIGR02168">
    <property type="entry name" value="SMC_prok_B"/>
    <property type="match status" value="1"/>
</dbReference>
<evidence type="ECO:0000256" key="4">
    <source>
        <dbReference type="ARBA" id="ARBA00023054"/>
    </source>
</evidence>
<dbReference type="GO" id="GO:0005524">
    <property type="term" value="F:ATP binding"/>
    <property type="evidence" value="ECO:0007669"/>
    <property type="project" value="UniProtKB-UniRule"/>
</dbReference>
<dbReference type="InterPro" id="IPR010935">
    <property type="entry name" value="SMC_hinge"/>
</dbReference>
<dbReference type="PANTHER" id="PTHR43977">
    <property type="entry name" value="STRUCTURAL MAINTENANCE OF CHROMOSOMES PROTEIN 3"/>
    <property type="match status" value="1"/>
</dbReference>
<name>A0A8J7S841_9BACT</name>
<keyword evidence="2 6" id="KW-0547">Nucleotide-binding</keyword>
<keyword evidence="4 6" id="KW-0175">Coiled coil</keyword>
<gene>
    <name evidence="6 8" type="primary">smc</name>
    <name evidence="8" type="ORF">NATSA_04945</name>
</gene>
<dbReference type="GO" id="GO:0016887">
    <property type="term" value="F:ATP hydrolysis activity"/>
    <property type="evidence" value="ECO:0007669"/>
    <property type="project" value="InterPro"/>
</dbReference>
<dbReference type="Gene3D" id="3.40.50.300">
    <property type="entry name" value="P-loop containing nucleotide triphosphate hydrolases"/>
    <property type="match status" value="2"/>
</dbReference>
<comment type="subunit">
    <text evidence="6">Homodimer.</text>
</comment>
<dbReference type="GO" id="GO:0005737">
    <property type="term" value="C:cytoplasm"/>
    <property type="evidence" value="ECO:0007669"/>
    <property type="project" value="UniProtKB-SubCell"/>
</dbReference>
<feature type="domain" description="SMC hinge" evidence="7">
    <location>
        <begin position="520"/>
        <end position="627"/>
    </location>
</feature>
<comment type="caution">
    <text evidence="8">The sequence shown here is derived from an EMBL/GenBank/DDBJ whole genome shotgun (WGS) entry which is preliminary data.</text>
</comment>
<evidence type="ECO:0000259" key="7">
    <source>
        <dbReference type="SMART" id="SM00968"/>
    </source>
</evidence>
<dbReference type="InterPro" id="IPR011890">
    <property type="entry name" value="SMC_prok"/>
</dbReference>
<evidence type="ECO:0000256" key="1">
    <source>
        <dbReference type="ARBA" id="ARBA00022490"/>
    </source>
</evidence>
<dbReference type="Gene3D" id="1.10.287.1490">
    <property type="match status" value="1"/>
</dbReference>
<dbReference type="CDD" id="cd03278">
    <property type="entry name" value="ABC_SMC_barmotin"/>
    <property type="match status" value="1"/>
</dbReference>
<dbReference type="InterPro" id="IPR003395">
    <property type="entry name" value="RecF/RecN/SMC_N"/>
</dbReference>
<comment type="subcellular location">
    <subcellularLocation>
        <location evidence="6">Cytoplasm</location>
    </subcellularLocation>
</comment>
<dbReference type="Pfam" id="PF06470">
    <property type="entry name" value="SMC_hinge"/>
    <property type="match status" value="1"/>
</dbReference>
<dbReference type="InterPro" id="IPR027417">
    <property type="entry name" value="P-loop_NTPase"/>
</dbReference>
<feature type="coiled-coil region" evidence="6">
    <location>
        <begin position="674"/>
        <end position="909"/>
    </location>
</feature>
<evidence type="ECO:0000256" key="5">
    <source>
        <dbReference type="ARBA" id="ARBA00023125"/>
    </source>
</evidence>
<dbReference type="SUPFAM" id="SSF75553">
    <property type="entry name" value="Smc hinge domain"/>
    <property type="match status" value="1"/>
</dbReference>
<dbReference type="Pfam" id="PF02463">
    <property type="entry name" value="SMC_N"/>
    <property type="match status" value="1"/>
</dbReference>
<comment type="domain">
    <text evidence="6">Contains large globular domains required for ATP hydrolysis at each terminus and a third globular domain forming a flexible hinge near the middle of the molecule. These domains are separated by coiled-coil structures.</text>
</comment>
<dbReference type="InterPro" id="IPR036277">
    <property type="entry name" value="SMC_hinge_sf"/>
</dbReference>
<reference evidence="8" key="1">
    <citation type="submission" date="2021-02" db="EMBL/GenBank/DDBJ databases">
        <title>Natronogracilivirga saccharolytica gen. nov. sp. nov. a new anaerobic, haloalkiliphilic carbohydrate-fermenting bacterium from soda lake and proposing of Cyclonatronumiaceae fam. nov. in the phylum Balneolaeota.</title>
        <authorList>
            <person name="Zhilina T.N."/>
            <person name="Sorokin D.Y."/>
            <person name="Zavarzina D.G."/>
            <person name="Toshchakov S.V."/>
            <person name="Kublanov I.V."/>
        </authorList>
    </citation>
    <scope>NUCLEOTIDE SEQUENCE</scope>
    <source>
        <strain evidence="8">Z-1702</strain>
    </source>
</reference>
<keyword evidence="1 6" id="KW-0963">Cytoplasm</keyword>
<dbReference type="Gene3D" id="1.20.1060.20">
    <property type="match status" value="1"/>
</dbReference>
<keyword evidence="5 6" id="KW-0238">DNA-binding</keyword>
<dbReference type="GO" id="GO:0030261">
    <property type="term" value="P:chromosome condensation"/>
    <property type="evidence" value="ECO:0007669"/>
    <property type="project" value="InterPro"/>
</dbReference>
<dbReference type="GO" id="GO:0005694">
    <property type="term" value="C:chromosome"/>
    <property type="evidence" value="ECO:0007669"/>
    <property type="project" value="InterPro"/>
</dbReference>
<feature type="binding site" evidence="6">
    <location>
        <begin position="32"/>
        <end position="39"/>
    </location>
    <ligand>
        <name>ATP</name>
        <dbReference type="ChEBI" id="CHEBI:30616"/>
    </ligand>
</feature>
<dbReference type="Gene3D" id="3.30.70.1620">
    <property type="match status" value="1"/>
</dbReference>
<dbReference type="Proteomes" id="UP000673975">
    <property type="component" value="Unassembled WGS sequence"/>
</dbReference>
<dbReference type="GO" id="GO:0007059">
    <property type="term" value="P:chromosome segregation"/>
    <property type="evidence" value="ECO:0007669"/>
    <property type="project" value="UniProtKB-UniRule"/>
</dbReference>
<dbReference type="GO" id="GO:0006260">
    <property type="term" value="P:DNA replication"/>
    <property type="evidence" value="ECO:0007669"/>
    <property type="project" value="UniProtKB-UniRule"/>
</dbReference>
<accession>A0A8J7S841</accession>
<evidence type="ECO:0000256" key="6">
    <source>
        <dbReference type="HAMAP-Rule" id="MF_01894"/>
    </source>
</evidence>
<dbReference type="SMART" id="SM00968">
    <property type="entry name" value="SMC_hinge"/>
    <property type="match status" value="1"/>
</dbReference>
<dbReference type="HAMAP" id="MF_01894">
    <property type="entry name" value="Smc_prok"/>
    <property type="match status" value="1"/>
</dbReference>
<protein>
    <recommendedName>
        <fullName evidence="6">Chromosome partition protein Smc</fullName>
    </recommendedName>
</protein>
<feature type="coiled-coil region" evidence="6">
    <location>
        <begin position="143"/>
        <end position="215"/>
    </location>
</feature>
<evidence type="ECO:0000256" key="2">
    <source>
        <dbReference type="ARBA" id="ARBA00022741"/>
    </source>
</evidence>
<sequence length="1171" mass="134532">MYLAELELQGFKSFANKTKVKFDSGITAIVGPNGCGKSNIVDALRWVLGEQRPSLLRSAAMTNVIFNGTASKKALGMAEVSVTIINNRGVLPTEFSDITMTRRLYRSGESEYLLNKKPCRLRDITDLFMDTGMGSNAYSVIELKMVEEILNDKNNDRRRLFEEAAGITKFKERKKQTLKKLSDTRADLQRMEDILVEVRKKTRSLQSQASRAERAHKYREELDFLDKAVSRKEYENVRSELDPLLERIASASSSREELERRIKGLEQNENEAHENLIEKEKAQNEIRKKAAQINSDVQEIRTSIRITKEKITNEEGVISRYEQDIYQAENQIKDLRKNLKANQEELTHAEARLEKAAEEREAARESLENEKNAVQELRDKLDEIGQQHSRGNTRINELQNLQIRLESRIENSGEQEQRLKKEIAESREKIRSFSGEQDKLEGRYEILQEEYEEAEKQLEKARNEREKLLADINRQKDEIRNLQSRRDAYESEYQLLKNLSESSDAHPAGVRHLKEHRGKFGTLEILSDIFSSDESLSAAVEAVLGEAANYVVTADEDEAERAFELIRKQDKGRVTIVPLNRLNGDHPVTDDALYHSVSCDSRFEALRRLFFGEVVTADGLAAAAEVSGSRGITAVTGSGDVVTSDGFMYSGSSNKNAGVRIGLAEKVDKRRAQAEQTGREVEKAEMRLEEMEDAYSKFDLNHYQQKVKEASGNLQKHESRSESFRTQTGFYENNIKELEQRLDELQQTVVKAREEQKETEPELEALNRQMETVVRDEVALKAKLKEKEDILQRAQSRFNDVGLRHQTAENEVNTLKRDIGRFESDVKAIKDRLTNQADQAKASKDRIIGLREQVDEYEDQLREMLIKKEEVEKELQGAEEACSRQRGKINLLEEDLKDTRRKKDSNQDLLHSLELAKSRLEMEQKNINDHIWETYSMTIDQIDQELPEDTDLSTARETIFTLKQRLKNIGEVNPLAITEYEEEKERLEHFEKQIGDLENAEEQLIETIQEINRNAQERFNKTFREIRENFRTVFNTLFEENDHCDLVIDEQAEDPLEAKIEIVANPRGKRPSVIEQLSGGEKTLTAIALLFAIYLVKPSPFCVMDEVDAPLDDPNILRFSKLLKKFSDDTQFIVITHNKMTMEKSEMMYGVTMPEVGVSKLVGVRLDDVAA</sequence>